<feature type="domain" description="J" evidence="2">
    <location>
        <begin position="66"/>
        <end position="130"/>
    </location>
</feature>
<feature type="region of interest" description="Disordered" evidence="1">
    <location>
        <begin position="132"/>
        <end position="236"/>
    </location>
</feature>
<dbReference type="Pfam" id="PF00226">
    <property type="entry name" value="DnaJ"/>
    <property type="match status" value="1"/>
</dbReference>
<dbReference type="PROSITE" id="PS00636">
    <property type="entry name" value="DNAJ_1"/>
    <property type="match status" value="1"/>
</dbReference>
<dbReference type="Gene3D" id="1.10.287.110">
    <property type="entry name" value="DnaJ domain"/>
    <property type="match status" value="1"/>
</dbReference>
<dbReference type="SMART" id="SM00271">
    <property type="entry name" value="DnaJ"/>
    <property type="match status" value="1"/>
</dbReference>
<dbReference type="AlphaFoldDB" id="A0AAX6HL74"/>
<reference evidence="4" key="2">
    <citation type="submission" date="2023-04" db="EMBL/GenBank/DDBJ databases">
        <authorList>
            <person name="Bruccoleri R.E."/>
            <person name="Oakeley E.J."/>
            <person name="Faust A.-M."/>
            <person name="Dessus-Babus S."/>
            <person name="Altorfer M."/>
            <person name="Burckhardt D."/>
            <person name="Oertli M."/>
            <person name="Naumann U."/>
            <person name="Petersen F."/>
            <person name="Wong J."/>
        </authorList>
    </citation>
    <scope>NUCLEOTIDE SEQUENCE</scope>
    <source>
        <strain evidence="4">GSM-AAB239-AS_SAM_17_03QT</strain>
        <tissue evidence="4">Leaf</tissue>
    </source>
</reference>
<dbReference type="PRINTS" id="PR00625">
    <property type="entry name" value="JDOMAIN"/>
</dbReference>
<dbReference type="Pfam" id="PF23551">
    <property type="entry name" value="Zn_ribbon_20"/>
    <property type="match status" value="1"/>
</dbReference>
<dbReference type="InterPro" id="IPR036869">
    <property type="entry name" value="J_dom_sf"/>
</dbReference>
<name>A0AAX6HL74_IRIPA</name>
<feature type="compositionally biased region" description="Polar residues" evidence="1">
    <location>
        <begin position="146"/>
        <end position="163"/>
    </location>
</feature>
<feature type="compositionally biased region" description="Low complexity" evidence="1">
    <location>
        <begin position="214"/>
        <end position="234"/>
    </location>
</feature>
<reference evidence="4" key="1">
    <citation type="journal article" date="2023" name="GigaByte">
        <title>Genome assembly of the bearded iris, Iris pallida Lam.</title>
        <authorList>
            <person name="Bruccoleri R.E."/>
            <person name="Oakeley E.J."/>
            <person name="Faust A.M.E."/>
            <person name="Altorfer M."/>
            <person name="Dessus-Babus S."/>
            <person name="Burckhardt D."/>
            <person name="Oertli M."/>
            <person name="Naumann U."/>
            <person name="Petersen F."/>
            <person name="Wong J."/>
        </authorList>
    </citation>
    <scope>NUCLEOTIDE SEQUENCE</scope>
    <source>
        <strain evidence="4">GSM-AAB239-AS_SAM_17_03QT</strain>
    </source>
</reference>
<evidence type="ECO:0000313" key="5">
    <source>
        <dbReference type="Proteomes" id="UP001140949"/>
    </source>
</evidence>
<evidence type="ECO:0000259" key="2">
    <source>
        <dbReference type="PROSITE" id="PS50076"/>
    </source>
</evidence>
<evidence type="ECO:0000313" key="4">
    <source>
        <dbReference type="EMBL" id="KAJ6841085.1"/>
    </source>
</evidence>
<dbReference type="CDD" id="cd06257">
    <property type="entry name" value="DnaJ"/>
    <property type="match status" value="1"/>
</dbReference>
<evidence type="ECO:0000256" key="1">
    <source>
        <dbReference type="SAM" id="MobiDB-lite"/>
    </source>
</evidence>
<dbReference type="EMBL" id="JANAVB010030815">
    <property type="protein sequence ID" value="KAJ6813118.1"/>
    <property type="molecule type" value="Genomic_DNA"/>
</dbReference>
<feature type="compositionally biased region" description="Basic and acidic residues" evidence="1">
    <location>
        <begin position="365"/>
        <end position="377"/>
    </location>
</feature>
<dbReference type="EMBL" id="JANAVB010008800">
    <property type="protein sequence ID" value="KAJ6841085.1"/>
    <property type="molecule type" value="Genomic_DNA"/>
</dbReference>
<organism evidence="4 5">
    <name type="scientific">Iris pallida</name>
    <name type="common">Sweet iris</name>
    <dbReference type="NCBI Taxonomy" id="29817"/>
    <lineage>
        <taxon>Eukaryota</taxon>
        <taxon>Viridiplantae</taxon>
        <taxon>Streptophyta</taxon>
        <taxon>Embryophyta</taxon>
        <taxon>Tracheophyta</taxon>
        <taxon>Spermatophyta</taxon>
        <taxon>Magnoliopsida</taxon>
        <taxon>Liliopsida</taxon>
        <taxon>Asparagales</taxon>
        <taxon>Iridaceae</taxon>
        <taxon>Iridoideae</taxon>
        <taxon>Irideae</taxon>
        <taxon>Iris</taxon>
    </lineage>
</organism>
<evidence type="ECO:0000313" key="3">
    <source>
        <dbReference type="EMBL" id="KAJ6813118.1"/>
    </source>
</evidence>
<proteinExistence type="predicted"/>
<dbReference type="Proteomes" id="UP001140949">
    <property type="component" value="Unassembled WGS sequence"/>
</dbReference>
<dbReference type="InterPro" id="IPR024593">
    <property type="entry name" value="DUF3444"/>
</dbReference>
<feature type="compositionally biased region" description="Basic and acidic residues" evidence="1">
    <location>
        <begin position="498"/>
        <end position="511"/>
    </location>
</feature>
<dbReference type="InterPro" id="IPR001623">
    <property type="entry name" value="DnaJ_domain"/>
</dbReference>
<dbReference type="InterPro" id="IPR018253">
    <property type="entry name" value="DnaJ_domain_CS"/>
</dbReference>
<dbReference type="Pfam" id="PF11926">
    <property type="entry name" value="DUF3444"/>
    <property type="match status" value="1"/>
</dbReference>
<dbReference type="PANTHER" id="PTHR44137">
    <property type="entry name" value="BNAC03G44070D PROTEIN"/>
    <property type="match status" value="1"/>
</dbReference>
<protein>
    <recommendedName>
        <fullName evidence="2">J domain-containing protein</fullName>
    </recommendedName>
</protein>
<comment type="caution">
    <text evidence="4">The sequence shown here is derived from an EMBL/GenBank/DDBJ whole genome shotgun (WGS) entry which is preliminary data.</text>
</comment>
<dbReference type="PANTHER" id="PTHR44137:SF32">
    <property type="entry name" value="DNAJ HEAT SHOCK AMINO-TERMINAL DOMAIN PROTEIN"/>
    <property type="match status" value="1"/>
</dbReference>
<dbReference type="GO" id="GO:0005783">
    <property type="term" value="C:endoplasmic reticulum"/>
    <property type="evidence" value="ECO:0007669"/>
    <property type="project" value="UniProtKB-ARBA"/>
</dbReference>
<feature type="region of interest" description="Disordered" evidence="1">
    <location>
        <begin position="365"/>
        <end position="416"/>
    </location>
</feature>
<dbReference type="SUPFAM" id="SSF46565">
    <property type="entry name" value="Chaperone J-domain"/>
    <property type="match status" value="1"/>
</dbReference>
<accession>A0AAX6HL74</accession>
<dbReference type="InterPro" id="IPR056988">
    <property type="entry name" value="Zn_ribbon_pln"/>
</dbReference>
<feature type="region of interest" description="Disordered" evidence="1">
    <location>
        <begin position="486"/>
        <end position="512"/>
    </location>
</feature>
<sequence length="805" mass="90087">MECNRDEALRAKEIAEKKFVAKDIGGAKKFALKAHDLFPSLEGINQMIATLDIYLSSSARPDGEKDWYAILSVNPSADDETLKKQYRKLALQLHPDKNKSVGAEGAFQLLSEAWSVLSDKSRRMLYDHRRKLVQPMTTPSKKDHSAPNTSHGFYSFGGNTSRVRAQKKNSGIPPPSSSSINSRKPPPPSSSTSSCMPPPSTTATNSCMPPPPSSSTNSSLVPPSSSSFPPSSQRSDSKTFWTLCKRCKMQYEYLRVYLGRNLVCPNCNLPFVADETVVSTSTYQSSPQQHQNVNSATKNVIGASMGSSGLQHGGNPDLYNNLSFQWGPFSRTAGVASANASSTAAAQAANVVHQTYEKVRREREEAQAAARREEALRQRSQGLKRNSGVPGNLSVGLDDNEHTIPKVSHPKRKRGTSEDCWVNYGGRKIETGFGSGKIFSSQINSRQFNIKRGFSHVHVRNMLVDKSKNEILKTLEKWNSAAVAKSAEKQNAKKKQKRAESATEKVKEQVRASDTIQANKMNDLKSNVKQTSAKKDLSVDQAADSDKEKIEAVNFDVPDPDFHDFDKDRTEKSFNADEIWATYDDEDGMPRYYALIQKVLSFEPFKVRMGFLNSKSNSEFGPFNWVASGFAKTSGEFRVGKYEVKDALNVFSHKVKWEKGPRGIIKVVPKKGDIWAIYRNWSPDWNEHTPDEVIYKYDMVEVLEDYNEEQGVSIAPLVKVAGFRTVFRRHMDPEEVKRIKREEMFRFSHQVPFYVLTGEEGCKAPKGFYELDPASTPLELLQIVPETKDDEEMQASEHLQEQAVA</sequence>
<dbReference type="PROSITE" id="PS50076">
    <property type="entry name" value="DNAJ_2"/>
    <property type="match status" value="1"/>
</dbReference>
<gene>
    <name evidence="3" type="ORF">M6B38_146810</name>
    <name evidence="4" type="ORF">M6B38_307235</name>
</gene>
<keyword evidence="5" id="KW-1185">Reference proteome</keyword>